<evidence type="ECO:0000259" key="4">
    <source>
        <dbReference type="PROSITE" id="PS01031"/>
    </source>
</evidence>
<dbReference type="InterPro" id="IPR044587">
    <property type="entry name" value="HSP21-like"/>
</dbReference>
<keyword evidence="1 5" id="KW-0346">Stress response</keyword>
<sequence length="137" mass="16388">MLERFWPFKKGRFRRAIEGVLERVWSEGLESLEPKAELLEEEGRYRLRLEVPGLGKNDLKVYLEGDYLVVEGERKEERRTRRYSEIHYGRIYRAFPLPPDARREGLKARLRRGVLEVSIPREALPRHEVELEEIDLE</sequence>
<accession>F2NLU0</accession>
<reference evidence="5 6" key="1">
    <citation type="journal article" date="2012" name="Stand. Genomic Sci.">
        <title>Complete genome sequence of the aerobic, heterotroph Marinithermus hydrothermalis type strain (T1(T)) from a deep-sea hydrothermal vent chimney.</title>
        <authorList>
            <person name="Copeland A."/>
            <person name="Gu W."/>
            <person name="Yasawong M."/>
            <person name="Lapidus A."/>
            <person name="Lucas S."/>
            <person name="Deshpande S."/>
            <person name="Pagani I."/>
            <person name="Tapia R."/>
            <person name="Cheng J.F."/>
            <person name="Goodwin L.A."/>
            <person name="Pitluck S."/>
            <person name="Liolios K."/>
            <person name="Ivanova N."/>
            <person name="Mavromatis K."/>
            <person name="Mikhailova N."/>
            <person name="Pati A."/>
            <person name="Chen A."/>
            <person name="Palaniappan K."/>
            <person name="Land M."/>
            <person name="Pan C."/>
            <person name="Brambilla E.M."/>
            <person name="Rohde M."/>
            <person name="Tindall B.J."/>
            <person name="Sikorski J."/>
            <person name="Goker M."/>
            <person name="Detter J.C."/>
            <person name="Bristow J."/>
            <person name="Eisen J.A."/>
            <person name="Markowitz V."/>
            <person name="Hugenholtz P."/>
            <person name="Kyrpides N.C."/>
            <person name="Klenk H.P."/>
            <person name="Woyke T."/>
        </authorList>
    </citation>
    <scope>NUCLEOTIDE SEQUENCE [LARGE SCALE GENOMIC DNA]</scope>
    <source>
        <strain evidence="6">DSM 14884 / JCM 11576 / T1</strain>
    </source>
</reference>
<dbReference type="eggNOG" id="COG0071">
    <property type="taxonomic scope" value="Bacteria"/>
</dbReference>
<dbReference type="PANTHER" id="PTHR46733">
    <property type="entry name" value="26.5 KDA HEAT SHOCK PROTEIN, MITOCHONDRIAL"/>
    <property type="match status" value="1"/>
</dbReference>
<dbReference type="HOGENOM" id="CLU_046737_12_4_0"/>
<name>F2NLU0_MARHT</name>
<keyword evidence="6" id="KW-1185">Reference proteome</keyword>
<organism evidence="5 6">
    <name type="scientific">Marinithermus hydrothermalis (strain DSM 14884 / JCM 11576 / T1)</name>
    <dbReference type="NCBI Taxonomy" id="869210"/>
    <lineage>
        <taxon>Bacteria</taxon>
        <taxon>Thermotogati</taxon>
        <taxon>Deinococcota</taxon>
        <taxon>Deinococci</taxon>
        <taxon>Thermales</taxon>
        <taxon>Thermaceae</taxon>
        <taxon>Marinithermus</taxon>
    </lineage>
</organism>
<dbReference type="EMBL" id="CP002630">
    <property type="protein sequence ID" value="AEB10920.1"/>
    <property type="molecule type" value="Genomic_DNA"/>
</dbReference>
<evidence type="ECO:0000313" key="6">
    <source>
        <dbReference type="Proteomes" id="UP000007030"/>
    </source>
</evidence>
<dbReference type="OrthoDB" id="9808910at2"/>
<proteinExistence type="inferred from homology"/>
<dbReference type="PROSITE" id="PS01031">
    <property type="entry name" value="SHSP"/>
    <property type="match status" value="1"/>
</dbReference>
<evidence type="ECO:0000256" key="1">
    <source>
        <dbReference type="ARBA" id="ARBA00023016"/>
    </source>
</evidence>
<protein>
    <submittedName>
        <fullName evidence="5">Heat shock protein Hsp20</fullName>
    </submittedName>
</protein>
<dbReference type="Gene3D" id="2.60.40.790">
    <property type="match status" value="1"/>
</dbReference>
<dbReference type="Proteomes" id="UP000007030">
    <property type="component" value="Chromosome"/>
</dbReference>
<dbReference type="InterPro" id="IPR002068">
    <property type="entry name" value="A-crystallin/Hsp20_dom"/>
</dbReference>
<dbReference type="Pfam" id="PF00011">
    <property type="entry name" value="HSP20"/>
    <property type="match status" value="1"/>
</dbReference>
<feature type="domain" description="SHSP" evidence="4">
    <location>
        <begin position="27"/>
        <end position="137"/>
    </location>
</feature>
<comment type="similarity">
    <text evidence="2 3">Belongs to the small heat shock protein (HSP20) family.</text>
</comment>
<dbReference type="KEGG" id="mhd:Marky_0157"/>
<dbReference type="SUPFAM" id="SSF49764">
    <property type="entry name" value="HSP20-like chaperones"/>
    <property type="match status" value="1"/>
</dbReference>
<dbReference type="PANTHER" id="PTHR46733:SF3">
    <property type="entry name" value="26.5 KDA HEAT SHOCK PROTEIN, MITOCHONDRIAL"/>
    <property type="match status" value="1"/>
</dbReference>
<evidence type="ECO:0000313" key="5">
    <source>
        <dbReference type="EMBL" id="AEB10920.1"/>
    </source>
</evidence>
<evidence type="ECO:0000256" key="2">
    <source>
        <dbReference type="PROSITE-ProRule" id="PRU00285"/>
    </source>
</evidence>
<dbReference type="CDD" id="cd06464">
    <property type="entry name" value="ACD_sHsps-like"/>
    <property type="match status" value="1"/>
</dbReference>
<dbReference type="STRING" id="869210.Marky_0157"/>
<dbReference type="GO" id="GO:0009408">
    <property type="term" value="P:response to heat"/>
    <property type="evidence" value="ECO:0007669"/>
    <property type="project" value="InterPro"/>
</dbReference>
<dbReference type="RefSeq" id="WP_013702975.1">
    <property type="nucleotide sequence ID" value="NC_015387.1"/>
</dbReference>
<gene>
    <name evidence="5" type="ordered locus">Marky_0157</name>
</gene>
<evidence type="ECO:0000256" key="3">
    <source>
        <dbReference type="RuleBase" id="RU003616"/>
    </source>
</evidence>
<dbReference type="AlphaFoldDB" id="F2NLU0"/>
<dbReference type="InterPro" id="IPR008978">
    <property type="entry name" value="HSP20-like_chaperone"/>
</dbReference>
<dbReference type="SMR" id="F2NLU0"/>